<dbReference type="RefSeq" id="WP_134697139.1">
    <property type="nucleotide sequence ID" value="NZ_QORJ01000055.1"/>
</dbReference>
<reference evidence="3 5" key="1">
    <citation type="submission" date="2018-06" db="EMBL/GenBank/DDBJ databases">
        <title>Occurrence of a novel blaKPC-2- and qnrS2- harbouring IncP6 plasmid from Aeromonas taiwanensis isolates recovered from the river sediments.</title>
        <authorList>
            <person name="Zheng B."/>
            <person name="Yu X."/>
            <person name="Xiao Y."/>
        </authorList>
    </citation>
    <scope>NUCLEOTIDE SEQUENCE [LARGE SCALE GENOMIC DNA]</scope>
    <source>
        <strain evidence="2 4">1713</strain>
        <strain evidence="3 5">198</strain>
    </source>
</reference>
<feature type="domain" description="N-acetyltransferase" evidence="1">
    <location>
        <begin position="120"/>
        <end position="269"/>
    </location>
</feature>
<proteinExistence type="predicted"/>
<name>A0A5F0K5I7_9GAMM</name>
<organism evidence="3 5">
    <name type="scientific">Aeromonas taiwanensis</name>
    <dbReference type="NCBI Taxonomy" id="633417"/>
    <lineage>
        <taxon>Bacteria</taxon>
        <taxon>Pseudomonadati</taxon>
        <taxon>Pseudomonadota</taxon>
        <taxon>Gammaproteobacteria</taxon>
        <taxon>Aeromonadales</taxon>
        <taxon>Aeromonadaceae</taxon>
        <taxon>Aeromonas</taxon>
    </lineage>
</organism>
<dbReference type="Pfam" id="PF00583">
    <property type="entry name" value="Acetyltransf_1"/>
    <property type="match status" value="1"/>
</dbReference>
<evidence type="ECO:0000313" key="3">
    <source>
        <dbReference type="EMBL" id="TFF74416.1"/>
    </source>
</evidence>
<dbReference type="Proteomes" id="UP000297914">
    <property type="component" value="Unassembled WGS sequence"/>
</dbReference>
<evidence type="ECO:0000259" key="1">
    <source>
        <dbReference type="PROSITE" id="PS51186"/>
    </source>
</evidence>
<gene>
    <name evidence="2" type="ORF">DRM93_19930</name>
    <name evidence="3" type="ORF">DRM94_19930</name>
</gene>
<dbReference type="PROSITE" id="PS51186">
    <property type="entry name" value="GNAT"/>
    <property type="match status" value="1"/>
</dbReference>
<accession>A0A5F0K5I7</accession>
<dbReference type="Gene3D" id="3.40.630.30">
    <property type="match status" value="1"/>
</dbReference>
<keyword evidence="4" id="KW-1185">Reference proteome</keyword>
<evidence type="ECO:0000313" key="4">
    <source>
        <dbReference type="Proteomes" id="UP000297720"/>
    </source>
</evidence>
<dbReference type="GO" id="GO:0016747">
    <property type="term" value="F:acyltransferase activity, transferring groups other than amino-acyl groups"/>
    <property type="evidence" value="ECO:0007669"/>
    <property type="project" value="InterPro"/>
</dbReference>
<dbReference type="OrthoDB" id="9796919at2"/>
<dbReference type="Proteomes" id="UP000297720">
    <property type="component" value="Unassembled WGS sequence"/>
</dbReference>
<protein>
    <submittedName>
        <fullName evidence="3">GNAT family N-acetyltransferase</fullName>
    </submittedName>
</protein>
<dbReference type="InterPro" id="IPR016181">
    <property type="entry name" value="Acyl_CoA_acyltransferase"/>
</dbReference>
<keyword evidence="3" id="KW-0808">Transferase</keyword>
<dbReference type="EMBL" id="QORL01000059">
    <property type="protein sequence ID" value="TFF71522.1"/>
    <property type="molecule type" value="Genomic_DNA"/>
</dbReference>
<evidence type="ECO:0000313" key="5">
    <source>
        <dbReference type="Proteomes" id="UP000297914"/>
    </source>
</evidence>
<dbReference type="AlphaFoldDB" id="A0A5F0K5I7"/>
<evidence type="ECO:0000313" key="2">
    <source>
        <dbReference type="EMBL" id="TFF71522.1"/>
    </source>
</evidence>
<sequence>MEDHPGFATDLLFDRYQGEVTHHGTFWAVRTPNAPDYYFGNYLLLPTPPSDHDKGWLESSFDSLIGQDPRIRHRTFQWPLGEGQNSRVAGFVAAGYQYMECVVLALEAGGEQAPSRNALPQARPFTADDWDEWLAFELAERDPAHSEESYLPYLQSRRHLYEAMIADGLGQWWGLWHQGNLVASCGLFFTGSMGRFQLVRTHREWRNLGFCRQLLSQVARQGFERAERLIIVADEHYHAQRVYRALGFTPVARIGSLCRWPHSPGQTGDGQQ</sequence>
<comment type="caution">
    <text evidence="3">The sequence shown here is derived from an EMBL/GenBank/DDBJ whole genome shotgun (WGS) entry which is preliminary data.</text>
</comment>
<dbReference type="InterPro" id="IPR000182">
    <property type="entry name" value="GNAT_dom"/>
</dbReference>
<dbReference type="SUPFAM" id="SSF55729">
    <property type="entry name" value="Acyl-CoA N-acyltransferases (Nat)"/>
    <property type="match status" value="1"/>
</dbReference>
<dbReference type="EMBL" id="QORK01000059">
    <property type="protein sequence ID" value="TFF74416.1"/>
    <property type="molecule type" value="Genomic_DNA"/>
</dbReference>